<sequence>MTLGELGAILLVLTVLVVLGNLWFYLVEGLLDRVKRLFTRHREPPAWHPLEPEQKDDEDAG</sequence>
<dbReference type="EMBL" id="AAXG02000008">
    <property type="protein sequence ID" value="EDN00958.1"/>
    <property type="molecule type" value="Genomic_DNA"/>
</dbReference>
<reference evidence="2 3" key="2">
    <citation type="submission" date="2007-06" db="EMBL/GenBank/DDBJ databases">
        <title>Draft genome sequence of Pseudoflavonifractor capillosus ATCC 29799.</title>
        <authorList>
            <person name="Sudarsanam P."/>
            <person name="Ley R."/>
            <person name="Guruge J."/>
            <person name="Turnbaugh P.J."/>
            <person name="Mahowald M."/>
            <person name="Liep D."/>
            <person name="Gordon J."/>
        </authorList>
    </citation>
    <scope>NUCLEOTIDE SEQUENCE [LARGE SCALE GENOMIC DNA]</scope>
    <source>
        <strain evidence="2 3">ATCC 29799</strain>
    </source>
</reference>
<comment type="caution">
    <text evidence="2">The sequence shown here is derived from an EMBL/GenBank/DDBJ whole genome shotgun (WGS) entry which is preliminary data.</text>
</comment>
<name>A6NSK1_9FIRM</name>
<dbReference type="AlphaFoldDB" id="A6NSK1"/>
<organism evidence="2 3">
    <name type="scientific">Pseudoflavonifractor capillosus ATCC 29799</name>
    <dbReference type="NCBI Taxonomy" id="411467"/>
    <lineage>
        <taxon>Bacteria</taxon>
        <taxon>Bacillati</taxon>
        <taxon>Bacillota</taxon>
        <taxon>Clostridia</taxon>
        <taxon>Eubacteriales</taxon>
        <taxon>Oscillospiraceae</taxon>
        <taxon>Pseudoflavonifractor</taxon>
    </lineage>
</organism>
<evidence type="ECO:0000313" key="2">
    <source>
        <dbReference type="EMBL" id="EDN00958.1"/>
    </source>
</evidence>
<accession>A6NSK1</accession>
<dbReference type="eggNOG" id="ENOG5033CS4">
    <property type="taxonomic scope" value="Bacteria"/>
</dbReference>
<dbReference type="STRING" id="411467.BACCAP_01180"/>
<feature type="transmembrane region" description="Helical" evidence="1">
    <location>
        <begin position="6"/>
        <end position="27"/>
    </location>
</feature>
<keyword evidence="1" id="KW-1133">Transmembrane helix</keyword>
<dbReference type="RefSeq" id="WP_006571728.1">
    <property type="nucleotide sequence ID" value="NZ_AAXG02000008.1"/>
</dbReference>
<dbReference type="OrthoDB" id="2060509at2"/>
<dbReference type="Proteomes" id="UP000003639">
    <property type="component" value="Unassembled WGS sequence"/>
</dbReference>
<evidence type="ECO:0000313" key="3">
    <source>
        <dbReference type="Proteomes" id="UP000003639"/>
    </source>
</evidence>
<reference evidence="2 3" key="1">
    <citation type="submission" date="2007-04" db="EMBL/GenBank/DDBJ databases">
        <authorList>
            <person name="Fulton L."/>
            <person name="Clifton S."/>
            <person name="Fulton B."/>
            <person name="Xu J."/>
            <person name="Minx P."/>
            <person name="Pepin K.H."/>
            <person name="Johnson M."/>
            <person name="Thiruvilangam P."/>
            <person name="Bhonagiri V."/>
            <person name="Nash W.E."/>
            <person name="Mardis E.R."/>
            <person name="Wilson R.K."/>
        </authorList>
    </citation>
    <scope>NUCLEOTIDE SEQUENCE [LARGE SCALE GENOMIC DNA]</scope>
    <source>
        <strain evidence="2 3">ATCC 29799</strain>
    </source>
</reference>
<keyword evidence="1" id="KW-0812">Transmembrane</keyword>
<keyword evidence="1" id="KW-0472">Membrane</keyword>
<proteinExistence type="predicted"/>
<evidence type="ECO:0000256" key="1">
    <source>
        <dbReference type="SAM" id="Phobius"/>
    </source>
</evidence>
<keyword evidence="3" id="KW-1185">Reference proteome</keyword>
<gene>
    <name evidence="2" type="ORF">BACCAP_01180</name>
</gene>
<protein>
    <submittedName>
        <fullName evidence="2">Uncharacterized protein</fullName>
    </submittedName>
</protein>